<dbReference type="Proteomes" id="UP000032946">
    <property type="component" value="Chromosome"/>
</dbReference>
<dbReference type="SMART" id="SM00728">
    <property type="entry name" value="ChW"/>
    <property type="match status" value="3"/>
</dbReference>
<dbReference type="AlphaFoldDB" id="A0A9P1NWC4"/>
<dbReference type="Pfam" id="PF07538">
    <property type="entry name" value="ChW"/>
    <property type="match status" value="3"/>
</dbReference>
<reference evidence="1 2" key="1">
    <citation type="submission" date="2014-02" db="EMBL/GenBank/DDBJ databases">
        <authorList>
            <person name="Genoscope - CEA"/>
        </authorList>
    </citation>
    <scope>NUCLEOTIDE SEQUENCE [LARGE SCALE GENOMIC DNA]</scope>
    <source>
        <strain evidence="1 2">PCC 8005</strain>
    </source>
</reference>
<accession>A0A9P1NWC4</accession>
<proteinExistence type="predicted"/>
<dbReference type="RefSeq" id="WP_228116450.1">
    <property type="nucleotide sequence ID" value="NZ_FO818640.1"/>
</dbReference>
<dbReference type="EMBL" id="FO818640">
    <property type="protein sequence ID" value="CDM92628.1"/>
    <property type="molecule type" value="Genomic_DNA"/>
</dbReference>
<gene>
    <name evidence="1" type="ORF">ARTHRO_10301</name>
</gene>
<name>A0A9P1NWC4_9CYAN</name>
<keyword evidence="2" id="KW-1185">Reference proteome</keyword>
<evidence type="ECO:0000313" key="2">
    <source>
        <dbReference type="Proteomes" id="UP000032946"/>
    </source>
</evidence>
<protein>
    <submittedName>
        <fullName evidence="1">Clostridial hydrophobic</fullName>
    </submittedName>
</protein>
<sequence>MPAWIAIIYDEPRDDLISNGGEMMATDDLQQHLNSLGDRYPKLGQALEQAAKALKDSGTPISEQLLQGLINYNRDFANFQQKLQNRGQTTAVVARSLVDLQQLYQKVAPATDEGAIPQQVLSLLEQILRLTHSEQKDFAPLQQAHKQAQQLKQHISQADLKSDPQLKALVTGQHPLNILLNLVNSGEQLNDEQWAKSAEILDNTFGKSLGVAISRGKIVSQSGGSTTTQPPLNVTAVERPTANPDIVILEEPTTTKAPSDVIIVPSVEINPKPLTIDGHNIVFGNTAIVGQPTGKPEVKPGTVGLRVRVHLQGLGDRDFGGGEYAGTKGQGRRLEAFQMAINPPIPGLDIQYMAHIAQVGDSPTASNGQMVGEPGQNRQIEGFAIKLAGPEAPKYDVFYNAHIQNKGDVPVCSNGQYCGTRGQSLRVEGIKVWVEPKK</sequence>
<organism evidence="1 2">
    <name type="scientific">Limnospira indica PCC 8005</name>
    <dbReference type="NCBI Taxonomy" id="376219"/>
    <lineage>
        <taxon>Bacteria</taxon>
        <taxon>Bacillati</taxon>
        <taxon>Cyanobacteriota</taxon>
        <taxon>Cyanophyceae</taxon>
        <taxon>Oscillatoriophycideae</taxon>
        <taxon>Oscillatoriales</taxon>
        <taxon>Sirenicapillariaceae</taxon>
        <taxon>Limnospira</taxon>
    </lineage>
</organism>
<dbReference type="InterPro" id="IPR006637">
    <property type="entry name" value="ChW"/>
</dbReference>
<evidence type="ECO:0000313" key="1">
    <source>
        <dbReference type="EMBL" id="CDM92628.1"/>
    </source>
</evidence>